<accession>A0ACB6Z1V5</accession>
<evidence type="ECO:0000313" key="2">
    <source>
        <dbReference type="Proteomes" id="UP000886501"/>
    </source>
</evidence>
<reference evidence="1" key="2">
    <citation type="journal article" date="2020" name="Nat. Commun.">
        <title>Large-scale genome sequencing of mycorrhizal fungi provides insights into the early evolution of symbiotic traits.</title>
        <authorList>
            <person name="Miyauchi S."/>
            <person name="Kiss E."/>
            <person name="Kuo A."/>
            <person name="Drula E."/>
            <person name="Kohler A."/>
            <person name="Sanchez-Garcia M."/>
            <person name="Morin E."/>
            <person name="Andreopoulos B."/>
            <person name="Barry K.W."/>
            <person name="Bonito G."/>
            <person name="Buee M."/>
            <person name="Carver A."/>
            <person name="Chen C."/>
            <person name="Cichocki N."/>
            <person name="Clum A."/>
            <person name="Culley D."/>
            <person name="Crous P.W."/>
            <person name="Fauchery L."/>
            <person name="Girlanda M."/>
            <person name="Hayes R.D."/>
            <person name="Keri Z."/>
            <person name="LaButti K."/>
            <person name="Lipzen A."/>
            <person name="Lombard V."/>
            <person name="Magnuson J."/>
            <person name="Maillard F."/>
            <person name="Murat C."/>
            <person name="Nolan M."/>
            <person name="Ohm R.A."/>
            <person name="Pangilinan J."/>
            <person name="Pereira M.F."/>
            <person name="Perotto S."/>
            <person name="Peter M."/>
            <person name="Pfister S."/>
            <person name="Riley R."/>
            <person name="Sitrit Y."/>
            <person name="Stielow J.B."/>
            <person name="Szollosi G."/>
            <person name="Zifcakova L."/>
            <person name="Stursova M."/>
            <person name="Spatafora J.W."/>
            <person name="Tedersoo L."/>
            <person name="Vaario L.M."/>
            <person name="Yamada A."/>
            <person name="Yan M."/>
            <person name="Wang P."/>
            <person name="Xu J."/>
            <person name="Bruns T."/>
            <person name="Baldrian P."/>
            <person name="Vilgalys R."/>
            <person name="Dunand C."/>
            <person name="Henrissat B."/>
            <person name="Grigoriev I.V."/>
            <person name="Hibbett D."/>
            <person name="Nagy L.G."/>
            <person name="Martin F.M."/>
        </authorList>
    </citation>
    <scope>NUCLEOTIDE SEQUENCE</scope>
    <source>
        <strain evidence="1">P2</strain>
    </source>
</reference>
<sequence>MSPRATRPRRNWSSIHRTCRCLWKCLKTLHAHLGYITAVHFNTLSETFVTRLSPLYLLRYSLPEISRVGPGYDLIRLDDTSHHDEMPEIAFSSYGNDVIADVVWVWVTGGVGTPPGSRARYFANRVEKSRSFSPMLWCVGIHVIQRI</sequence>
<gene>
    <name evidence="1" type="ORF">BDM02DRAFT_3123241</name>
</gene>
<proteinExistence type="predicted"/>
<evidence type="ECO:0000313" key="1">
    <source>
        <dbReference type="EMBL" id="KAF9643586.1"/>
    </source>
</evidence>
<keyword evidence="2" id="KW-1185">Reference proteome</keyword>
<protein>
    <submittedName>
        <fullName evidence="1">Uncharacterized protein</fullName>
    </submittedName>
</protein>
<organism evidence="1 2">
    <name type="scientific">Thelephora ganbajun</name>
    <name type="common">Ganba fungus</name>
    <dbReference type="NCBI Taxonomy" id="370292"/>
    <lineage>
        <taxon>Eukaryota</taxon>
        <taxon>Fungi</taxon>
        <taxon>Dikarya</taxon>
        <taxon>Basidiomycota</taxon>
        <taxon>Agaricomycotina</taxon>
        <taxon>Agaricomycetes</taxon>
        <taxon>Thelephorales</taxon>
        <taxon>Thelephoraceae</taxon>
        <taxon>Thelephora</taxon>
    </lineage>
</organism>
<name>A0ACB6Z1V5_THEGA</name>
<comment type="caution">
    <text evidence="1">The sequence shown here is derived from an EMBL/GenBank/DDBJ whole genome shotgun (WGS) entry which is preliminary data.</text>
</comment>
<dbReference type="Proteomes" id="UP000886501">
    <property type="component" value="Unassembled WGS sequence"/>
</dbReference>
<dbReference type="EMBL" id="MU118205">
    <property type="protein sequence ID" value="KAF9643586.1"/>
    <property type="molecule type" value="Genomic_DNA"/>
</dbReference>
<reference evidence="1" key="1">
    <citation type="submission" date="2019-10" db="EMBL/GenBank/DDBJ databases">
        <authorList>
            <consortium name="DOE Joint Genome Institute"/>
            <person name="Kuo A."/>
            <person name="Miyauchi S."/>
            <person name="Kiss E."/>
            <person name="Drula E."/>
            <person name="Kohler A."/>
            <person name="Sanchez-Garcia M."/>
            <person name="Andreopoulos B."/>
            <person name="Barry K.W."/>
            <person name="Bonito G."/>
            <person name="Buee M."/>
            <person name="Carver A."/>
            <person name="Chen C."/>
            <person name="Cichocki N."/>
            <person name="Clum A."/>
            <person name="Culley D."/>
            <person name="Crous P.W."/>
            <person name="Fauchery L."/>
            <person name="Girlanda M."/>
            <person name="Hayes R."/>
            <person name="Keri Z."/>
            <person name="Labutti K."/>
            <person name="Lipzen A."/>
            <person name="Lombard V."/>
            <person name="Magnuson J."/>
            <person name="Maillard F."/>
            <person name="Morin E."/>
            <person name="Murat C."/>
            <person name="Nolan M."/>
            <person name="Ohm R."/>
            <person name="Pangilinan J."/>
            <person name="Pereira M."/>
            <person name="Perotto S."/>
            <person name="Peter M."/>
            <person name="Riley R."/>
            <person name="Sitrit Y."/>
            <person name="Stielow B."/>
            <person name="Szollosi G."/>
            <person name="Zifcakova L."/>
            <person name="Stursova M."/>
            <person name="Spatafora J.W."/>
            <person name="Tedersoo L."/>
            <person name="Vaario L.-M."/>
            <person name="Yamada A."/>
            <person name="Yan M."/>
            <person name="Wang P."/>
            <person name="Xu J."/>
            <person name="Bruns T."/>
            <person name="Baldrian P."/>
            <person name="Vilgalys R."/>
            <person name="Henrissat B."/>
            <person name="Grigoriev I.V."/>
            <person name="Hibbett D."/>
            <person name="Nagy L.G."/>
            <person name="Martin F.M."/>
        </authorList>
    </citation>
    <scope>NUCLEOTIDE SEQUENCE</scope>
    <source>
        <strain evidence="1">P2</strain>
    </source>
</reference>